<evidence type="ECO:0000313" key="3">
    <source>
        <dbReference type="EMBL" id="KAL1276443.1"/>
    </source>
</evidence>
<protein>
    <recommendedName>
        <fullName evidence="2">DUF4806 domain-containing protein</fullName>
    </recommendedName>
</protein>
<dbReference type="PANTHER" id="PTHR34153">
    <property type="entry name" value="SI:CH211-262H13.3-RELATED-RELATED"/>
    <property type="match status" value="1"/>
</dbReference>
<dbReference type="EMBL" id="JAYMGO010000004">
    <property type="protein sequence ID" value="KAL1276443.1"/>
    <property type="molecule type" value="Genomic_DNA"/>
</dbReference>
<gene>
    <name evidence="3" type="ORF">QQF64_036066</name>
</gene>
<sequence length="277" mass="31404">MCNTSDLQSEEEEEDNRPKRRPKPIHFFGDSDNESEEEAHHKKRARGPAKNLNKPVPVIPPPPFMPTSTAAPPPPTSPPEQQTPSTSQVYRPTWRGGRCGSDSISCSAAEVHIMSLLELMKHQQEQIIAKINYLTSKLNQAGEDMEMPENPVKFPLSSMEDLENFEEWLKNSSNNKMKFSVISSLASIGGHDTKHVTWNILSHMFHDDVGRRINWKGINGKRSFKELESQRFLLCAVRKNPVCRAATEDDIIKHAIRWFNLAADRGNARSRPSLNKK</sequence>
<evidence type="ECO:0000313" key="4">
    <source>
        <dbReference type="Proteomes" id="UP001558613"/>
    </source>
</evidence>
<feature type="compositionally biased region" description="Pro residues" evidence="1">
    <location>
        <begin position="57"/>
        <end position="78"/>
    </location>
</feature>
<comment type="caution">
    <text evidence="3">The sequence shown here is derived from an EMBL/GenBank/DDBJ whole genome shotgun (WGS) entry which is preliminary data.</text>
</comment>
<name>A0ABR3NIC5_9TELE</name>
<dbReference type="Pfam" id="PF16064">
    <property type="entry name" value="DUF4806"/>
    <property type="match status" value="1"/>
</dbReference>
<dbReference type="PANTHER" id="PTHR34153:SF2">
    <property type="entry name" value="SI:CH211-262H13.3-RELATED"/>
    <property type="match status" value="1"/>
</dbReference>
<feature type="region of interest" description="Disordered" evidence="1">
    <location>
        <begin position="1"/>
        <end position="94"/>
    </location>
</feature>
<feature type="domain" description="DUF4806" evidence="2">
    <location>
        <begin position="149"/>
        <end position="228"/>
    </location>
</feature>
<dbReference type="Proteomes" id="UP001558613">
    <property type="component" value="Unassembled WGS sequence"/>
</dbReference>
<keyword evidence="4" id="KW-1185">Reference proteome</keyword>
<proteinExistence type="predicted"/>
<dbReference type="InterPro" id="IPR032071">
    <property type="entry name" value="DUF4806"/>
</dbReference>
<organism evidence="3 4">
    <name type="scientific">Cirrhinus molitorella</name>
    <name type="common">mud carp</name>
    <dbReference type="NCBI Taxonomy" id="172907"/>
    <lineage>
        <taxon>Eukaryota</taxon>
        <taxon>Metazoa</taxon>
        <taxon>Chordata</taxon>
        <taxon>Craniata</taxon>
        <taxon>Vertebrata</taxon>
        <taxon>Euteleostomi</taxon>
        <taxon>Actinopterygii</taxon>
        <taxon>Neopterygii</taxon>
        <taxon>Teleostei</taxon>
        <taxon>Ostariophysi</taxon>
        <taxon>Cypriniformes</taxon>
        <taxon>Cyprinidae</taxon>
        <taxon>Labeoninae</taxon>
        <taxon>Labeonini</taxon>
        <taxon>Cirrhinus</taxon>
    </lineage>
</organism>
<evidence type="ECO:0000259" key="2">
    <source>
        <dbReference type="Pfam" id="PF16064"/>
    </source>
</evidence>
<accession>A0ABR3NIC5</accession>
<reference evidence="3 4" key="1">
    <citation type="submission" date="2023-09" db="EMBL/GenBank/DDBJ databases">
        <authorList>
            <person name="Wang M."/>
        </authorList>
    </citation>
    <scope>NUCLEOTIDE SEQUENCE [LARGE SCALE GENOMIC DNA]</scope>
    <source>
        <strain evidence="3">GT-2023</strain>
        <tissue evidence="3">Liver</tissue>
    </source>
</reference>
<evidence type="ECO:0000256" key="1">
    <source>
        <dbReference type="SAM" id="MobiDB-lite"/>
    </source>
</evidence>
<feature type="compositionally biased region" description="Low complexity" evidence="1">
    <location>
        <begin position="79"/>
        <end position="89"/>
    </location>
</feature>